<dbReference type="EMBL" id="JAGPXC010000009">
    <property type="protein sequence ID" value="KAH6646595.1"/>
    <property type="molecule type" value="Genomic_DNA"/>
</dbReference>
<sequence length="313" mass="35455">MSQIIEAVKDGFHSILGLLNLLLARMQAFVASCVKHLRPSIHNSCGHDCQHKQIEDYRPGYPRYSALIGAHKSLYISRRFSNVRSRLLLLKQDRIARLESRLEKIDEGETAPLFLGSHREDQNSDRKDVLAELDSALTDYDNFLIRNQQMLNFPPASRRDVESLANWVNNNGCLSWEETEYLTRCNDLLSVAPTDTQTSGPIETWMEGVLVRFFERLRDPQRDVSRDKNVHIFSARSMARFNKLVAIIIIILAVSVPLLICSYITTPTSRIIITICSLATFIVILSSLTSAKLVDLFVAGATYTTVLTIFIPQ</sequence>
<name>A0A9P8UCS2_9PEZI</name>
<dbReference type="PANTHER" id="PTHR34502">
    <property type="entry name" value="DUF6594 DOMAIN-CONTAINING PROTEIN-RELATED"/>
    <property type="match status" value="1"/>
</dbReference>
<dbReference type="Pfam" id="PF20237">
    <property type="entry name" value="DUF6594"/>
    <property type="match status" value="1"/>
</dbReference>
<feature type="signal peptide" evidence="2">
    <location>
        <begin position="1"/>
        <end position="28"/>
    </location>
</feature>
<evidence type="ECO:0000313" key="5">
    <source>
        <dbReference type="Proteomes" id="UP000758603"/>
    </source>
</evidence>
<gene>
    <name evidence="4" type="ORF">BKA67DRAFT_580038</name>
</gene>
<organism evidence="4 5">
    <name type="scientific">Truncatella angustata</name>
    <dbReference type="NCBI Taxonomy" id="152316"/>
    <lineage>
        <taxon>Eukaryota</taxon>
        <taxon>Fungi</taxon>
        <taxon>Dikarya</taxon>
        <taxon>Ascomycota</taxon>
        <taxon>Pezizomycotina</taxon>
        <taxon>Sordariomycetes</taxon>
        <taxon>Xylariomycetidae</taxon>
        <taxon>Amphisphaeriales</taxon>
        <taxon>Sporocadaceae</taxon>
        <taxon>Truncatella</taxon>
    </lineage>
</organism>
<feature type="transmembrane region" description="Helical" evidence="1">
    <location>
        <begin position="244"/>
        <end position="265"/>
    </location>
</feature>
<comment type="caution">
    <text evidence="4">The sequence shown here is derived from an EMBL/GenBank/DDBJ whole genome shotgun (WGS) entry which is preliminary data.</text>
</comment>
<dbReference type="AlphaFoldDB" id="A0A9P8UCS2"/>
<evidence type="ECO:0000256" key="2">
    <source>
        <dbReference type="SAM" id="SignalP"/>
    </source>
</evidence>
<evidence type="ECO:0000256" key="1">
    <source>
        <dbReference type="SAM" id="Phobius"/>
    </source>
</evidence>
<keyword evidence="5" id="KW-1185">Reference proteome</keyword>
<keyword evidence="1" id="KW-0812">Transmembrane</keyword>
<dbReference type="Proteomes" id="UP000758603">
    <property type="component" value="Unassembled WGS sequence"/>
</dbReference>
<feature type="domain" description="DUF6594" evidence="3">
    <location>
        <begin position="61"/>
        <end position="307"/>
    </location>
</feature>
<feature type="chain" id="PRO_5040462433" description="DUF6594 domain-containing protein" evidence="2">
    <location>
        <begin position="29"/>
        <end position="313"/>
    </location>
</feature>
<dbReference type="GeneID" id="70132706"/>
<evidence type="ECO:0000259" key="3">
    <source>
        <dbReference type="Pfam" id="PF20237"/>
    </source>
</evidence>
<dbReference type="InterPro" id="IPR046529">
    <property type="entry name" value="DUF6594"/>
</dbReference>
<proteinExistence type="predicted"/>
<feature type="transmembrane region" description="Helical" evidence="1">
    <location>
        <begin position="293"/>
        <end position="311"/>
    </location>
</feature>
<dbReference type="OrthoDB" id="5341582at2759"/>
<dbReference type="PANTHER" id="PTHR34502:SF5">
    <property type="entry name" value="DUF6594 DOMAIN-CONTAINING PROTEIN"/>
    <property type="match status" value="1"/>
</dbReference>
<protein>
    <recommendedName>
        <fullName evidence="3">DUF6594 domain-containing protein</fullName>
    </recommendedName>
</protein>
<keyword evidence="2" id="KW-0732">Signal</keyword>
<accession>A0A9P8UCS2</accession>
<feature type="transmembrane region" description="Helical" evidence="1">
    <location>
        <begin position="271"/>
        <end position="288"/>
    </location>
</feature>
<keyword evidence="1" id="KW-1133">Transmembrane helix</keyword>
<evidence type="ECO:0000313" key="4">
    <source>
        <dbReference type="EMBL" id="KAH6646595.1"/>
    </source>
</evidence>
<dbReference type="RefSeq" id="XP_045953109.1">
    <property type="nucleotide sequence ID" value="XM_046103815.1"/>
</dbReference>
<keyword evidence="1" id="KW-0472">Membrane</keyword>
<reference evidence="4" key="1">
    <citation type="journal article" date="2021" name="Nat. Commun.">
        <title>Genetic determinants of endophytism in the Arabidopsis root mycobiome.</title>
        <authorList>
            <person name="Mesny F."/>
            <person name="Miyauchi S."/>
            <person name="Thiergart T."/>
            <person name="Pickel B."/>
            <person name="Atanasova L."/>
            <person name="Karlsson M."/>
            <person name="Huettel B."/>
            <person name="Barry K.W."/>
            <person name="Haridas S."/>
            <person name="Chen C."/>
            <person name="Bauer D."/>
            <person name="Andreopoulos W."/>
            <person name="Pangilinan J."/>
            <person name="LaButti K."/>
            <person name="Riley R."/>
            <person name="Lipzen A."/>
            <person name="Clum A."/>
            <person name="Drula E."/>
            <person name="Henrissat B."/>
            <person name="Kohler A."/>
            <person name="Grigoriev I.V."/>
            <person name="Martin F.M."/>
            <person name="Hacquard S."/>
        </authorList>
    </citation>
    <scope>NUCLEOTIDE SEQUENCE</scope>
    <source>
        <strain evidence="4">MPI-SDFR-AT-0073</strain>
    </source>
</reference>